<dbReference type="EMBL" id="PNHK01000025">
    <property type="protein sequence ID" value="PMD04489.1"/>
    <property type="molecule type" value="Genomic_DNA"/>
</dbReference>
<evidence type="ECO:0000313" key="1">
    <source>
        <dbReference type="EMBL" id="PMD04489.1"/>
    </source>
</evidence>
<dbReference type="GO" id="GO:0016746">
    <property type="term" value="F:acyltransferase activity"/>
    <property type="evidence" value="ECO:0007669"/>
    <property type="project" value="UniProtKB-KW"/>
</dbReference>
<keyword evidence="1" id="KW-0012">Acyltransferase</keyword>
<organism evidence="1 2">
    <name type="scientific">Brevibacterium paucivorans</name>
    <dbReference type="NCBI Taxonomy" id="170994"/>
    <lineage>
        <taxon>Bacteria</taxon>
        <taxon>Bacillati</taxon>
        <taxon>Actinomycetota</taxon>
        <taxon>Actinomycetes</taxon>
        <taxon>Micrococcales</taxon>
        <taxon>Brevibacteriaceae</taxon>
        <taxon>Brevibacterium</taxon>
    </lineage>
</organism>
<accession>A0A2N6VK53</accession>
<protein>
    <submittedName>
        <fullName evidence="1">Isopenicillin acyltransferase</fullName>
    </submittedName>
</protein>
<dbReference type="Gene3D" id="3.60.60.10">
    <property type="entry name" value="Penicillin V Acylase, Chain A"/>
    <property type="match status" value="1"/>
</dbReference>
<reference evidence="1 2" key="1">
    <citation type="submission" date="2017-09" db="EMBL/GenBank/DDBJ databases">
        <title>Bacterial strain isolated from the female urinary microbiota.</title>
        <authorList>
            <person name="Thomas-White K."/>
            <person name="Kumar N."/>
            <person name="Forster S."/>
            <person name="Putonti C."/>
            <person name="Lawley T."/>
            <person name="Wolfe A.J."/>
        </authorList>
    </citation>
    <scope>NUCLEOTIDE SEQUENCE [LARGE SCALE GENOMIC DNA]</scope>
    <source>
        <strain evidence="1 2">UMB1301</strain>
    </source>
</reference>
<dbReference type="Proteomes" id="UP000235598">
    <property type="component" value="Unassembled WGS sequence"/>
</dbReference>
<proteinExistence type="predicted"/>
<feature type="non-terminal residue" evidence="1">
    <location>
        <position position="42"/>
    </location>
</feature>
<name>A0A2N6VK53_9MICO</name>
<dbReference type="AlphaFoldDB" id="A0A2N6VK53"/>
<comment type="caution">
    <text evidence="1">The sequence shown here is derived from an EMBL/GenBank/DDBJ whole genome shotgun (WGS) entry which is preliminary data.</text>
</comment>
<evidence type="ECO:0000313" key="2">
    <source>
        <dbReference type="Proteomes" id="UP000235598"/>
    </source>
</evidence>
<keyword evidence="1" id="KW-0808">Transferase</keyword>
<sequence length="42" mass="4662">MQTWDWYPEFADLWHLHSVSALPGGYGYAGVAEYGMTGKIGV</sequence>
<gene>
    <name evidence="1" type="ORF">CJ199_11780</name>
</gene>